<feature type="region of interest" description="Disordered" evidence="1">
    <location>
        <begin position="91"/>
        <end position="119"/>
    </location>
</feature>
<evidence type="ECO:0000313" key="3">
    <source>
        <dbReference type="EMBL" id="WLI73266.1"/>
    </source>
</evidence>
<keyword evidence="4" id="KW-1185">Reference proteome</keyword>
<organism evidence="3 4">
    <name type="scientific">Halomonas alkalicola</name>
    <dbReference type="NCBI Taxonomy" id="1930622"/>
    <lineage>
        <taxon>Bacteria</taxon>
        <taxon>Pseudomonadati</taxon>
        <taxon>Pseudomonadota</taxon>
        <taxon>Gammaproteobacteria</taxon>
        <taxon>Oceanospirillales</taxon>
        <taxon>Halomonadaceae</taxon>
        <taxon>Halomonas</taxon>
    </lineage>
</organism>
<feature type="transmembrane region" description="Helical" evidence="2">
    <location>
        <begin position="61"/>
        <end position="84"/>
    </location>
</feature>
<evidence type="ECO:0008006" key="5">
    <source>
        <dbReference type="Google" id="ProtNLM"/>
    </source>
</evidence>
<accession>A0ABY9H471</accession>
<evidence type="ECO:0000256" key="2">
    <source>
        <dbReference type="SAM" id="Phobius"/>
    </source>
</evidence>
<name>A0ABY9H471_9GAMM</name>
<keyword evidence="2" id="KW-0472">Membrane</keyword>
<evidence type="ECO:0000313" key="4">
    <source>
        <dbReference type="Proteomes" id="UP001235344"/>
    </source>
</evidence>
<proteinExistence type="predicted"/>
<gene>
    <name evidence="3" type="ORF">B6N23_16340</name>
</gene>
<reference evidence="3 4" key="1">
    <citation type="submission" date="2023-08" db="EMBL/GenBank/DDBJ databases">
        <title>Transcriptome Analysis of Halomonas alkalicola CICC 11012s to Identify the Genes Involved in Alkaline Tolerances.</title>
        <authorList>
            <person name="Zhai L."/>
        </authorList>
    </citation>
    <scope>NUCLEOTIDE SEQUENCE [LARGE SCALE GENOMIC DNA]</scope>
    <source>
        <strain evidence="3 4">CICC 11012s</strain>
    </source>
</reference>
<protein>
    <recommendedName>
        <fullName evidence="5">DUF4190 domain-containing protein</fullName>
    </recommendedName>
</protein>
<sequence>MEGDTPTPVSPRRRYAPWAMAAIVSALLALLLQGALLPLNLAAAVMALLGLRQIRREPERYIGRAFCWLAIGLVLILAVLTAMLEPTPSVPPAEYMVPDEAQQMPDEGRAPSEPVADER</sequence>
<feature type="transmembrane region" description="Helical" evidence="2">
    <location>
        <begin position="20"/>
        <end position="49"/>
    </location>
</feature>
<keyword evidence="2" id="KW-0812">Transmembrane</keyword>
<dbReference type="EMBL" id="CP131913">
    <property type="protein sequence ID" value="WLI73266.1"/>
    <property type="molecule type" value="Genomic_DNA"/>
</dbReference>
<dbReference type="RefSeq" id="WP_302138887.1">
    <property type="nucleotide sequence ID" value="NZ_CP130143.1"/>
</dbReference>
<feature type="compositionally biased region" description="Basic and acidic residues" evidence="1">
    <location>
        <begin position="106"/>
        <end position="119"/>
    </location>
</feature>
<keyword evidence="2" id="KW-1133">Transmembrane helix</keyword>
<evidence type="ECO:0000256" key="1">
    <source>
        <dbReference type="SAM" id="MobiDB-lite"/>
    </source>
</evidence>
<dbReference type="Proteomes" id="UP001235344">
    <property type="component" value="Chromosome"/>
</dbReference>